<comment type="caution">
    <text evidence="3">The sequence shown here is derived from an EMBL/GenBank/DDBJ whole genome shotgun (WGS) entry which is preliminary data.</text>
</comment>
<feature type="region of interest" description="Disordered" evidence="2">
    <location>
        <begin position="89"/>
        <end position="112"/>
    </location>
</feature>
<evidence type="ECO:0000256" key="1">
    <source>
        <dbReference type="SAM" id="Coils"/>
    </source>
</evidence>
<dbReference type="EMBL" id="BEYU01000025">
    <property type="protein sequence ID" value="GBG26854.1"/>
    <property type="molecule type" value="Genomic_DNA"/>
</dbReference>
<evidence type="ECO:0000313" key="4">
    <source>
        <dbReference type="Proteomes" id="UP000241890"/>
    </source>
</evidence>
<feature type="compositionally biased region" description="Basic residues" evidence="2">
    <location>
        <begin position="873"/>
        <end position="884"/>
    </location>
</feature>
<feature type="coiled-coil region" evidence="1">
    <location>
        <begin position="213"/>
        <end position="289"/>
    </location>
</feature>
<name>A0A2R5GG81_9STRA</name>
<keyword evidence="1" id="KW-0175">Coiled coil</keyword>
<dbReference type="Proteomes" id="UP000241890">
    <property type="component" value="Unassembled WGS sequence"/>
</dbReference>
<evidence type="ECO:0000256" key="2">
    <source>
        <dbReference type="SAM" id="MobiDB-lite"/>
    </source>
</evidence>
<feature type="region of interest" description="Disordered" evidence="2">
    <location>
        <begin position="528"/>
        <end position="573"/>
    </location>
</feature>
<keyword evidence="4" id="KW-1185">Reference proteome</keyword>
<feature type="region of interest" description="Disordered" evidence="2">
    <location>
        <begin position="857"/>
        <end position="885"/>
    </location>
</feature>
<organism evidence="3 4">
    <name type="scientific">Hondaea fermentalgiana</name>
    <dbReference type="NCBI Taxonomy" id="2315210"/>
    <lineage>
        <taxon>Eukaryota</taxon>
        <taxon>Sar</taxon>
        <taxon>Stramenopiles</taxon>
        <taxon>Bigyra</taxon>
        <taxon>Labyrinthulomycetes</taxon>
        <taxon>Thraustochytrida</taxon>
        <taxon>Thraustochytriidae</taxon>
        <taxon>Hondaea</taxon>
    </lineage>
</organism>
<evidence type="ECO:0000313" key="3">
    <source>
        <dbReference type="EMBL" id="GBG26854.1"/>
    </source>
</evidence>
<dbReference type="InParanoid" id="A0A2R5GG81"/>
<dbReference type="AlphaFoldDB" id="A0A2R5GG81"/>
<reference evidence="3 4" key="1">
    <citation type="submission" date="2017-12" db="EMBL/GenBank/DDBJ databases">
        <title>Sequencing, de novo assembly and annotation of complete genome of a new Thraustochytrid species, strain FCC1311.</title>
        <authorList>
            <person name="Sedici K."/>
            <person name="Godart F."/>
            <person name="Aiese Cigliano R."/>
            <person name="Sanseverino W."/>
            <person name="Barakat M."/>
            <person name="Ortet P."/>
            <person name="Marechal E."/>
            <person name="Cagnac O."/>
            <person name="Amato A."/>
        </authorList>
    </citation>
    <scope>NUCLEOTIDE SEQUENCE [LARGE SCALE GENOMIC DNA]</scope>
</reference>
<protein>
    <submittedName>
        <fullName evidence="3">Translin-associated factor X-interacting protein 1</fullName>
    </submittedName>
</protein>
<feature type="compositionally biased region" description="Low complexity" evidence="2">
    <location>
        <begin position="97"/>
        <end position="112"/>
    </location>
</feature>
<proteinExistence type="predicted"/>
<dbReference type="OrthoDB" id="261426at2759"/>
<gene>
    <name evidence="3" type="ORF">FCC1311_030762</name>
</gene>
<sequence length="1013" mass="113975">MRHAEDKISSSEGKPRIKLVRGGFQLEKALAHARDVLWTVHSSEANSSSCRDGGTADFALLDGRCYAKNGDLAALIRTAKMCSEEQARLYPDKQEPSPSKVSEASSQSSSQDSLLGHAGQQILERLQVNIQALRNLRDFLDPSIARVVSELLRCVEHVVFWDEDKSFAAMIAEQERESAVLGKEHSVWNERLSDIEDKVATMKTVLLKATGERKAWQANLFALSEERKDTENEEGNLLEELQQRRTKTRAMILELDNLEYRLASSRADLEVETEEEKALNEKINSISQAHQNLKKYYQELHGTESGYIETRIPDGVHNRALLELEVLHERLERFTHLEKTFAQGMDLKKIRLTQVKEDLEAAKRVRLAFDAKIPVRERPENRALTPRPDWPTILRDFLPCLNKNLRNHPAYVNKVGGIADKEAQAVKKAADAFRRGRRRRPMRLKRSNSIDSEPFTFAASRKMIELLQSARDAPGKTNANHDAPGGMLAMLQNQIENVRANLVSTKTALLEAEKCIPSASEYFGGDSAHLEGRNSGTAGKTASMRVRHMAKRSSVSVGDSSARPSARRRSAKSAIAESVLKLIQDEKRRMGSPAKAENSEKPAVAPFQLKQLLEKPLTVTLVSNVPTFVVCLGQDPKVPRFLRATGKVQYRQIKPEELSSLIDDLFDERSGNLQLQDKPLEDLLYNVLRRRFGAQNTSSEWAYNLVREIYDLQEKWVIARIFLLILAGEVGDSFLSLENDILLELHTFFKRVDLETQKEVSGSAKPVDLVYVADVIESLHDFAPRARPSEQRHWEECLRHDLQGRDQCTYTRTLFADPRRSTFIQALMLHVVNHLYQHMKALVSGFESLEKVARLPRANADGDSEDLPDDASKRRRSSAARKKPAPIERVVSLQTIKAAIVKVDSGLDDDNISKLVARAHGCKPTKINWDREVNPTLFAKRFRQALALRTADSFSFSLVDSLQLGSATKKPEANVMETLTESMYHEDNLPTLTESMVSRQGGDTESGSESDGI</sequence>
<accession>A0A2R5GG81</accession>